<proteinExistence type="inferred from homology"/>
<dbReference type="GO" id="GO:0016787">
    <property type="term" value="F:hydrolase activity"/>
    <property type="evidence" value="ECO:0007669"/>
    <property type="project" value="UniProtKB-KW"/>
</dbReference>
<dbReference type="InterPro" id="IPR014001">
    <property type="entry name" value="Helicase_ATP-bd"/>
</dbReference>
<evidence type="ECO:0000256" key="4">
    <source>
        <dbReference type="ARBA" id="ARBA00022723"/>
    </source>
</evidence>
<evidence type="ECO:0000256" key="5">
    <source>
        <dbReference type="ARBA" id="ARBA00022741"/>
    </source>
</evidence>
<dbReference type="SMART" id="SM00490">
    <property type="entry name" value="HELICc"/>
    <property type="match status" value="1"/>
</dbReference>
<feature type="domain" description="Helicase C-terminal" evidence="11">
    <location>
        <begin position="496"/>
        <end position="654"/>
    </location>
</feature>
<dbReference type="GO" id="GO:0005524">
    <property type="term" value="F:ATP binding"/>
    <property type="evidence" value="ECO:0007669"/>
    <property type="project" value="UniProtKB-KW"/>
</dbReference>
<evidence type="ECO:0000313" key="13">
    <source>
        <dbReference type="EMBL" id="KUG27031.1"/>
    </source>
</evidence>
<evidence type="ECO:0000256" key="8">
    <source>
        <dbReference type="ARBA" id="ARBA00022840"/>
    </source>
</evidence>
<dbReference type="NCBIfam" id="TIGR01587">
    <property type="entry name" value="cas3_core"/>
    <property type="match status" value="1"/>
</dbReference>
<protein>
    <submittedName>
        <fullName evidence="13">Crispr-associated helicase cas3</fullName>
    </submittedName>
</protein>
<dbReference type="Gene3D" id="3.40.50.300">
    <property type="entry name" value="P-loop containing nucleotide triphosphate hydrolases"/>
    <property type="match status" value="2"/>
</dbReference>
<dbReference type="InterPro" id="IPR054712">
    <property type="entry name" value="Cas3-like_dom"/>
</dbReference>
<dbReference type="Pfam" id="PF18019">
    <property type="entry name" value="Cas3_HD"/>
    <property type="match status" value="1"/>
</dbReference>
<accession>A0A0W8G1L7</accession>
<keyword evidence="4" id="KW-0479">Metal-binding</keyword>
<keyword evidence="8" id="KW-0067">ATP-binding</keyword>
<evidence type="ECO:0000259" key="11">
    <source>
        <dbReference type="PROSITE" id="PS51194"/>
    </source>
</evidence>
<evidence type="ECO:0000256" key="7">
    <source>
        <dbReference type="ARBA" id="ARBA00022806"/>
    </source>
</evidence>
<evidence type="ECO:0000259" key="10">
    <source>
        <dbReference type="PROSITE" id="PS51192"/>
    </source>
</evidence>
<dbReference type="InterPro" id="IPR027417">
    <property type="entry name" value="P-loop_NTPase"/>
</dbReference>
<reference evidence="13" key="1">
    <citation type="journal article" date="2015" name="Proc. Natl. Acad. Sci. U.S.A.">
        <title>Networks of energetic and metabolic interactions define dynamics in microbial communities.</title>
        <authorList>
            <person name="Embree M."/>
            <person name="Liu J.K."/>
            <person name="Al-Bassam M.M."/>
            <person name="Zengler K."/>
        </authorList>
    </citation>
    <scope>NUCLEOTIDE SEQUENCE</scope>
</reference>
<dbReference type="InterPro" id="IPR006483">
    <property type="entry name" value="CRISPR-assoc_Cas3_HD"/>
</dbReference>
<dbReference type="InterPro" id="IPR011545">
    <property type="entry name" value="DEAD/DEAH_box_helicase_dom"/>
</dbReference>
<dbReference type="CDD" id="cd17930">
    <property type="entry name" value="DEXHc_cas3"/>
    <property type="match status" value="1"/>
</dbReference>
<dbReference type="SUPFAM" id="SSF52540">
    <property type="entry name" value="P-loop containing nucleoside triphosphate hydrolases"/>
    <property type="match status" value="1"/>
</dbReference>
<dbReference type="PROSITE" id="PS51643">
    <property type="entry name" value="HD_CAS3"/>
    <property type="match status" value="1"/>
</dbReference>
<dbReference type="GO" id="GO:0046872">
    <property type="term" value="F:metal ion binding"/>
    <property type="evidence" value="ECO:0007669"/>
    <property type="project" value="UniProtKB-KW"/>
</dbReference>
<organism evidence="13">
    <name type="scientific">hydrocarbon metagenome</name>
    <dbReference type="NCBI Taxonomy" id="938273"/>
    <lineage>
        <taxon>unclassified sequences</taxon>
        <taxon>metagenomes</taxon>
        <taxon>ecological metagenomes</taxon>
    </lineage>
</organism>
<dbReference type="CDD" id="cd09641">
    <property type="entry name" value="Cas3''_I"/>
    <property type="match status" value="1"/>
</dbReference>
<dbReference type="GO" id="GO:0051607">
    <property type="term" value="P:defense response to virus"/>
    <property type="evidence" value="ECO:0007669"/>
    <property type="project" value="UniProtKB-KW"/>
</dbReference>
<dbReference type="SMART" id="SM00487">
    <property type="entry name" value="DEXDc"/>
    <property type="match status" value="1"/>
</dbReference>
<dbReference type="GO" id="GO:0004518">
    <property type="term" value="F:nuclease activity"/>
    <property type="evidence" value="ECO:0007669"/>
    <property type="project" value="UniProtKB-KW"/>
</dbReference>
<evidence type="ECO:0000256" key="9">
    <source>
        <dbReference type="ARBA" id="ARBA00023118"/>
    </source>
</evidence>
<keyword evidence="9" id="KW-0051">Antiviral defense</keyword>
<dbReference type="SUPFAM" id="SSF109604">
    <property type="entry name" value="HD-domain/PDEase-like"/>
    <property type="match status" value="1"/>
</dbReference>
<comment type="similarity">
    <text evidence="1">In the N-terminal section; belongs to the CRISPR-associated nuclease Cas3-HD family.</text>
</comment>
<dbReference type="PROSITE" id="PS51194">
    <property type="entry name" value="HELICASE_CTER"/>
    <property type="match status" value="1"/>
</dbReference>
<gene>
    <name evidence="13" type="ORF">ASZ90_003116</name>
</gene>
<comment type="similarity">
    <text evidence="2">In the central section; belongs to the CRISPR-associated helicase Cas3 family.</text>
</comment>
<feature type="domain" description="Helicase ATP-binding" evidence="10">
    <location>
        <begin position="275"/>
        <end position="463"/>
    </location>
</feature>
<evidence type="ECO:0000256" key="3">
    <source>
        <dbReference type="ARBA" id="ARBA00022722"/>
    </source>
</evidence>
<dbReference type="PROSITE" id="PS00018">
    <property type="entry name" value="EF_HAND_1"/>
    <property type="match status" value="1"/>
</dbReference>
<dbReference type="InterPro" id="IPR001650">
    <property type="entry name" value="Helicase_C-like"/>
</dbReference>
<feature type="domain" description="HD Cas3-type" evidence="12">
    <location>
        <begin position="12"/>
        <end position="217"/>
    </location>
</feature>
<dbReference type="InterPro" id="IPR006474">
    <property type="entry name" value="Helicase_Cas3_CRISPR-ass_core"/>
</dbReference>
<evidence type="ECO:0000256" key="6">
    <source>
        <dbReference type="ARBA" id="ARBA00022801"/>
    </source>
</evidence>
<evidence type="ECO:0000256" key="2">
    <source>
        <dbReference type="ARBA" id="ARBA00009046"/>
    </source>
</evidence>
<dbReference type="GO" id="GO:0004386">
    <property type="term" value="F:helicase activity"/>
    <property type="evidence" value="ECO:0007669"/>
    <property type="project" value="UniProtKB-KW"/>
</dbReference>
<sequence>MKKEFIAHRREKDGEAQSLKNHLVRTAVYTGQFASKIGLKDAGRVIGLLHDLGKASEEFQNYINSVTGKIDPDADGYVDAKEFKGKIDHSSAGAQLVYNTLSQKGTEGKIAAQLLSLCIASHHSGLIDCLLPSGEDNFTRRISKEKNKTHLDEALSYLGVEEKQIILKTITNNKITNEVIEKIKSLKEENDDLSSVLFKNGLLVRFLFSCLIDADRLNTADFEFPSNSRIRNYGKYVSWEELVHRLDNKIKEFECKQKKNKVDKLRNIISIRCFDFAEKPRGIYQLTVPTGGGKTLASLRFALNHAKHHKMDRVFYIIPFTSIIDQNANEVRKILEDKDEQGKYSDRIVLEHHSNLTPEEETRRQNLLAENWDAPIVFTTQVQFLETLFGSGTRSVRRMHQLANSVIIFDEVQTIPVRCVHMFNVALRFLVNNCNSTAVLCTATQPLLDKIEPIQRALSISKSQKIIQNETELFKKLKRVNIIDKRKKVEGWTEDEVTELAFGELEKTGSVLIIVNKKNSARKLYQKLTENNAGEVFHLSTNMCPAHRLDVLKQVNERLDTKKPVICVSTQLIEAGVDVDFGTVIRYMAGLDSITQAAGRCNRNGIRDIGNVYIVNPEDESLDNLKDIKIGADDAERVLREFLKTPEEFDNDLLSPKAMERFYKYYFYNRSKEMNYPVRAENTQIGREDNLFNLLSTNLLSIQAFQRTHKNNSPSLLLKQSFQSAAKAFYAIDSPTIGVVVPYAVEGNEIINQLCGTDMIEKQYKLLKAAQRYTVNLYPFDFENMISAEKRAIREVQKDTGIYYMDKQYYSNEFGWSKEIISEMENYIIDNRRNDEIRKQS</sequence>
<dbReference type="InterPro" id="IPR038257">
    <property type="entry name" value="CRISPR-assoc_Cas3_HD_sf"/>
</dbReference>
<dbReference type="PROSITE" id="PS51192">
    <property type="entry name" value="HELICASE_ATP_BIND_1"/>
    <property type="match status" value="1"/>
</dbReference>
<evidence type="ECO:0000259" key="12">
    <source>
        <dbReference type="PROSITE" id="PS51643"/>
    </source>
</evidence>
<dbReference type="AlphaFoldDB" id="A0A0W8G1L7"/>
<keyword evidence="3" id="KW-0540">Nuclease</keyword>
<dbReference type="NCBIfam" id="TIGR01596">
    <property type="entry name" value="cas3_HD"/>
    <property type="match status" value="1"/>
</dbReference>
<evidence type="ECO:0000256" key="1">
    <source>
        <dbReference type="ARBA" id="ARBA00006847"/>
    </source>
</evidence>
<keyword evidence="6" id="KW-0378">Hydrolase</keyword>
<dbReference type="Gene3D" id="1.10.3210.30">
    <property type="match status" value="1"/>
</dbReference>
<comment type="caution">
    <text evidence="13">The sequence shown here is derived from an EMBL/GenBank/DDBJ whole genome shotgun (WGS) entry which is preliminary data.</text>
</comment>
<keyword evidence="7" id="KW-0347">Helicase</keyword>
<dbReference type="InterPro" id="IPR018247">
    <property type="entry name" value="EF_Hand_1_Ca_BS"/>
</dbReference>
<name>A0A0W8G1L7_9ZZZZ</name>
<dbReference type="EMBL" id="LNQE01000372">
    <property type="protein sequence ID" value="KUG27031.1"/>
    <property type="molecule type" value="Genomic_DNA"/>
</dbReference>
<dbReference type="Pfam" id="PF00270">
    <property type="entry name" value="DEAD"/>
    <property type="match status" value="1"/>
</dbReference>
<dbReference type="GO" id="GO:0003676">
    <property type="term" value="F:nucleic acid binding"/>
    <property type="evidence" value="ECO:0007669"/>
    <property type="project" value="InterPro"/>
</dbReference>
<dbReference type="Pfam" id="PF22590">
    <property type="entry name" value="Cas3-like_C_2"/>
    <property type="match status" value="1"/>
</dbReference>
<keyword evidence="5" id="KW-0547">Nucleotide-binding</keyword>